<dbReference type="GO" id="GO:0005634">
    <property type="term" value="C:nucleus"/>
    <property type="evidence" value="ECO:0007669"/>
    <property type="project" value="UniProtKB-SubCell"/>
</dbReference>
<dbReference type="Pfam" id="PF00605">
    <property type="entry name" value="IRF"/>
    <property type="match status" value="1"/>
</dbReference>
<organism evidence="8 9">
    <name type="scientific">Umbra pygmaea</name>
    <name type="common">Eastern mudminnow</name>
    <dbReference type="NCBI Taxonomy" id="75934"/>
    <lineage>
        <taxon>Eukaryota</taxon>
        <taxon>Metazoa</taxon>
        <taxon>Chordata</taxon>
        <taxon>Craniata</taxon>
        <taxon>Vertebrata</taxon>
        <taxon>Euteleostomi</taxon>
        <taxon>Actinopterygii</taxon>
        <taxon>Neopterygii</taxon>
        <taxon>Teleostei</taxon>
        <taxon>Protacanthopterygii</taxon>
        <taxon>Esociformes</taxon>
        <taxon>Umbridae</taxon>
        <taxon>Umbra</taxon>
    </lineage>
</organism>
<evidence type="ECO:0000256" key="6">
    <source>
        <dbReference type="SAM" id="MobiDB-lite"/>
    </source>
</evidence>
<comment type="subcellular location">
    <subcellularLocation>
        <location evidence="1">Nucleus</location>
    </subcellularLocation>
</comment>
<reference evidence="8 9" key="1">
    <citation type="submission" date="2024-06" db="EMBL/GenBank/DDBJ databases">
        <authorList>
            <person name="Pan Q."/>
            <person name="Wen M."/>
            <person name="Jouanno E."/>
            <person name="Zahm M."/>
            <person name="Klopp C."/>
            <person name="Cabau C."/>
            <person name="Louis A."/>
            <person name="Berthelot C."/>
            <person name="Parey E."/>
            <person name="Roest Crollius H."/>
            <person name="Montfort J."/>
            <person name="Robinson-Rechavi M."/>
            <person name="Bouchez O."/>
            <person name="Lampietro C."/>
            <person name="Lopez Roques C."/>
            <person name="Donnadieu C."/>
            <person name="Postlethwait J."/>
            <person name="Bobe J."/>
            <person name="Verreycken H."/>
            <person name="Guiguen Y."/>
        </authorList>
    </citation>
    <scope>NUCLEOTIDE SEQUENCE [LARGE SCALE GENOMIC DNA]</scope>
    <source>
        <strain evidence="8">Up_M1</strain>
        <tissue evidence="8">Testis</tissue>
    </source>
</reference>
<dbReference type="FunFam" id="2.60.200.10:FF:000014">
    <property type="entry name" value="Interferon regulatory factor 3"/>
    <property type="match status" value="1"/>
</dbReference>
<evidence type="ECO:0000256" key="5">
    <source>
        <dbReference type="ARBA" id="ARBA00023242"/>
    </source>
</evidence>
<dbReference type="PROSITE" id="PS51507">
    <property type="entry name" value="IRF_2"/>
    <property type="match status" value="1"/>
</dbReference>
<accession>A0ABD0X037</accession>
<evidence type="ECO:0000313" key="9">
    <source>
        <dbReference type="Proteomes" id="UP001557470"/>
    </source>
</evidence>
<keyword evidence="5" id="KW-0539">Nucleus</keyword>
<evidence type="ECO:0000256" key="4">
    <source>
        <dbReference type="ARBA" id="ARBA00023163"/>
    </source>
</evidence>
<dbReference type="SUPFAM" id="SSF49879">
    <property type="entry name" value="SMAD/FHA domain"/>
    <property type="match status" value="1"/>
</dbReference>
<keyword evidence="9" id="KW-1185">Reference proteome</keyword>
<evidence type="ECO:0000256" key="2">
    <source>
        <dbReference type="ARBA" id="ARBA00023015"/>
    </source>
</evidence>
<dbReference type="EMBL" id="JAGEUA010000004">
    <property type="protein sequence ID" value="KAL0984531.1"/>
    <property type="molecule type" value="Genomic_DNA"/>
</dbReference>
<gene>
    <name evidence="8" type="ORF">UPYG_G00142790</name>
</gene>
<dbReference type="InterPro" id="IPR036390">
    <property type="entry name" value="WH_DNA-bd_sf"/>
</dbReference>
<dbReference type="GO" id="GO:0003677">
    <property type="term" value="F:DNA binding"/>
    <property type="evidence" value="ECO:0007669"/>
    <property type="project" value="UniProtKB-KW"/>
</dbReference>
<keyword evidence="4" id="KW-0804">Transcription</keyword>
<dbReference type="Pfam" id="PF10401">
    <property type="entry name" value="IRF-3"/>
    <property type="match status" value="1"/>
</dbReference>
<proteinExistence type="predicted"/>
<keyword evidence="3" id="KW-0238">DNA-binding</keyword>
<sequence length="437" mass="48838">MAQSKPLLIPWLRKQISSGHYPGVSWTNQEQTEFCIPWKHGLRQDSSGVDVLIFKAWAEVSTGVAKGDPSIWKRNFRSALSAKKFTMIADNKNDAANPHKLYRWPDEAPSGGSQDSEADVYPDPGQDSHFLPLYAEPYIPVEPTSYLAVQGSSTSNQDVLRQCLEGLNITPPGQPPYMGEMNGAVGGHLLTNQLHLMADQQRMEQLRDTLSRSSADNHFNTDFRVLVYYRGVMVLNLLINNPAGFRLVYRPEQTQSPVMDPESGMSLISLPGAESLMDQTQAKLTQQILDGLGNGIEVGESGFLIYGRRMGASKAYWSFDKFDRTRMPQEVSKSRVPLYLTKDFIGGLCKFMDNNGGVCPPISLFFCLGEKWPDPENKPMEKKLITVEVVFTAMEMLKSLAVTQGASSLQSVELQLSMQESLQEMMELIESYQDMID</sequence>
<dbReference type="PROSITE" id="PS00601">
    <property type="entry name" value="IRF_1"/>
    <property type="match status" value="1"/>
</dbReference>
<dbReference type="GO" id="GO:0006357">
    <property type="term" value="P:regulation of transcription by RNA polymerase II"/>
    <property type="evidence" value="ECO:0007669"/>
    <property type="project" value="UniProtKB-ARBA"/>
</dbReference>
<dbReference type="PRINTS" id="PR00267">
    <property type="entry name" value="INTFRNREGFCT"/>
</dbReference>
<dbReference type="Gene3D" id="1.10.10.10">
    <property type="entry name" value="Winged helix-like DNA-binding domain superfamily/Winged helix DNA-binding domain"/>
    <property type="match status" value="1"/>
</dbReference>
<dbReference type="PANTHER" id="PTHR11949:SF1">
    <property type="entry name" value="INTERFERON REGULATORY FACTOR 3"/>
    <property type="match status" value="1"/>
</dbReference>
<dbReference type="GO" id="GO:0045893">
    <property type="term" value="P:positive regulation of DNA-templated transcription"/>
    <property type="evidence" value="ECO:0007669"/>
    <property type="project" value="UniProtKB-ARBA"/>
</dbReference>
<evidence type="ECO:0000313" key="8">
    <source>
        <dbReference type="EMBL" id="KAL0984531.1"/>
    </source>
</evidence>
<feature type="region of interest" description="Disordered" evidence="6">
    <location>
        <begin position="96"/>
        <end position="123"/>
    </location>
</feature>
<dbReference type="InterPro" id="IPR036388">
    <property type="entry name" value="WH-like_DNA-bd_sf"/>
</dbReference>
<dbReference type="InterPro" id="IPR001346">
    <property type="entry name" value="Interferon_reg_fact_DNA-bd_dom"/>
</dbReference>
<dbReference type="Proteomes" id="UP001557470">
    <property type="component" value="Unassembled WGS sequence"/>
</dbReference>
<dbReference type="AlphaFoldDB" id="A0ABD0X037"/>
<dbReference type="InterPro" id="IPR008984">
    <property type="entry name" value="SMAD_FHA_dom_sf"/>
</dbReference>
<dbReference type="SMART" id="SM00348">
    <property type="entry name" value="IRF"/>
    <property type="match status" value="1"/>
</dbReference>
<keyword evidence="2" id="KW-0805">Transcription regulation</keyword>
<dbReference type="SMART" id="SM01243">
    <property type="entry name" value="IRF-3"/>
    <property type="match status" value="1"/>
</dbReference>
<dbReference type="SUPFAM" id="SSF46785">
    <property type="entry name" value="Winged helix' DNA-binding domain"/>
    <property type="match status" value="1"/>
</dbReference>
<evidence type="ECO:0000256" key="3">
    <source>
        <dbReference type="ARBA" id="ARBA00023125"/>
    </source>
</evidence>
<evidence type="ECO:0000259" key="7">
    <source>
        <dbReference type="PROSITE" id="PS51507"/>
    </source>
</evidence>
<protein>
    <recommendedName>
        <fullName evidence="7">IRF tryptophan pentad repeat domain-containing protein</fullName>
    </recommendedName>
</protein>
<dbReference type="InterPro" id="IPR019817">
    <property type="entry name" value="Interferon_reg_fac_CS"/>
</dbReference>
<name>A0ABD0X037_UMBPY</name>
<dbReference type="PANTHER" id="PTHR11949">
    <property type="entry name" value="INTERFERON REGULATORY FACTOR"/>
    <property type="match status" value="1"/>
</dbReference>
<dbReference type="Gene3D" id="2.60.200.10">
    <property type="match status" value="1"/>
</dbReference>
<dbReference type="InterPro" id="IPR017855">
    <property type="entry name" value="SMAD-like_dom_sf"/>
</dbReference>
<feature type="domain" description="IRF tryptophan pentad repeat" evidence="7">
    <location>
        <begin position="5"/>
        <end position="106"/>
    </location>
</feature>
<evidence type="ECO:0000256" key="1">
    <source>
        <dbReference type="ARBA" id="ARBA00004123"/>
    </source>
</evidence>
<comment type="caution">
    <text evidence="8">The sequence shown here is derived from an EMBL/GenBank/DDBJ whole genome shotgun (WGS) entry which is preliminary data.</text>
</comment>
<dbReference type="CDD" id="cd00103">
    <property type="entry name" value="IRF"/>
    <property type="match status" value="1"/>
</dbReference>
<dbReference type="InterPro" id="IPR019471">
    <property type="entry name" value="Interferon_reg_factor-3"/>
</dbReference>